<dbReference type="PANTHER" id="PTHR10173:SF59">
    <property type="entry name" value="PEPTIDE METHIONINE SULFOXIDE REDUCTASE MSRA_MSRB"/>
    <property type="match status" value="1"/>
</dbReference>
<organism evidence="5 6">
    <name type="scientific">Agrilactobacillus composti DSM 18527 = JCM 14202</name>
    <dbReference type="NCBI Taxonomy" id="1423734"/>
    <lineage>
        <taxon>Bacteria</taxon>
        <taxon>Bacillati</taxon>
        <taxon>Bacillota</taxon>
        <taxon>Bacilli</taxon>
        <taxon>Lactobacillales</taxon>
        <taxon>Lactobacillaceae</taxon>
        <taxon>Agrilactobacillus</taxon>
    </lineage>
</organism>
<dbReference type="NCBIfam" id="TIGR00357">
    <property type="entry name" value="peptide-methionine (R)-S-oxide reductase MsrB"/>
    <property type="match status" value="1"/>
</dbReference>
<feature type="domain" description="MsrB" evidence="4">
    <location>
        <begin position="5"/>
        <end position="126"/>
    </location>
</feature>
<dbReference type="GO" id="GO:0006979">
    <property type="term" value="P:response to oxidative stress"/>
    <property type="evidence" value="ECO:0007669"/>
    <property type="project" value="InterPro"/>
</dbReference>
<dbReference type="Proteomes" id="UP000051236">
    <property type="component" value="Unassembled WGS sequence"/>
</dbReference>
<dbReference type="AlphaFoldDB" id="X0PG35"/>
<dbReference type="GO" id="GO:0005737">
    <property type="term" value="C:cytoplasm"/>
    <property type="evidence" value="ECO:0007669"/>
    <property type="project" value="TreeGrafter"/>
</dbReference>
<evidence type="ECO:0000256" key="3">
    <source>
        <dbReference type="ARBA" id="ARBA00048488"/>
    </source>
</evidence>
<comment type="caution">
    <text evidence="5">The sequence shown here is derived from an EMBL/GenBank/DDBJ whole genome shotgun (WGS) entry which is preliminary data.</text>
</comment>
<dbReference type="PATRIC" id="fig|1423734.3.peg.2902"/>
<comment type="catalytic activity">
    <reaction evidence="3">
        <text>L-methionyl-[protein] + [thioredoxin]-disulfide + H2O = L-methionyl-(R)-S-oxide-[protein] + [thioredoxin]-dithiol</text>
        <dbReference type="Rhea" id="RHEA:24164"/>
        <dbReference type="Rhea" id="RHEA-COMP:10698"/>
        <dbReference type="Rhea" id="RHEA-COMP:10700"/>
        <dbReference type="Rhea" id="RHEA-COMP:12313"/>
        <dbReference type="Rhea" id="RHEA-COMP:12314"/>
        <dbReference type="ChEBI" id="CHEBI:15377"/>
        <dbReference type="ChEBI" id="CHEBI:16044"/>
        <dbReference type="ChEBI" id="CHEBI:29950"/>
        <dbReference type="ChEBI" id="CHEBI:45764"/>
        <dbReference type="ChEBI" id="CHEBI:50058"/>
        <dbReference type="EC" id="1.8.4.12"/>
    </reaction>
</comment>
<dbReference type="Gene3D" id="2.170.150.20">
    <property type="entry name" value="Peptide methionine sulfoxide reductase"/>
    <property type="match status" value="1"/>
</dbReference>
<dbReference type="OrthoDB" id="4174719at2"/>
<dbReference type="InterPro" id="IPR002579">
    <property type="entry name" value="Met_Sox_Rdtase_MsrB_dom"/>
</dbReference>
<dbReference type="PROSITE" id="PS51790">
    <property type="entry name" value="MSRB"/>
    <property type="match status" value="1"/>
</dbReference>
<accession>X0PG35</accession>
<keyword evidence="2" id="KW-0560">Oxidoreductase</keyword>
<keyword evidence="6" id="KW-1185">Reference proteome</keyword>
<dbReference type="FunFam" id="2.170.150.20:FF:000003">
    <property type="entry name" value="Peptide methionine sulfoxide reductase MsrB"/>
    <property type="match status" value="1"/>
</dbReference>
<dbReference type="InterPro" id="IPR011057">
    <property type="entry name" value="Mss4-like_sf"/>
</dbReference>
<dbReference type="EC" id="1.8.4.12" evidence="1"/>
<dbReference type="InterPro" id="IPR028427">
    <property type="entry name" value="Met_Sox_Rdtase_MsrB"/>
</dbReference>
<evidence type="ECO:0000259" key="4">
    <source>
        <dbReference type="PROSITE" id="PS51790"/>
    </source>
</evidence>
<proteinExistence type="predicted"/>
<evidence type="ECO:0000313" key="6">
    <source>
        <dbReference type="Proteomes" id="UP000051236"/>
    </source>
</evidence>
<dbReference type="GO" id="GO:0030091">
    <property type="term" value="P:protein repair"/>
    <property type="evidence" value="ECO:0007669"/>
    <property type="project" value="InterPro"/>
</dbReference>
<dbReference type="STRING" id="1423734.FC83_GL002854"/>
<protein>
    <recommendedName>
        <fullName evidence="1">peptide-methionine (R)-S-oxide reductase</fullName>
        <ecNumber evidence="1">1.8.4.12</ecNumber>
    </recommendedName>
</protein>
<dbReference type="RefSeq" id="WP_035454245.1">
    <property type="nucleotide sequence ID" value="NZ_AZGA01000052.1"/>
</dbReference>
<gene>
    <name evidence="5" type="ORF">FC83_GL002854</name>
</gene>
<dbReference type="EMBL" id="AZGA01000052">
    <property type="protein sequence ID" value="KRM33463.1"/>
    <property type="molecule type" value="Genomic_DNA"/>
</dbReference>
<evidence type="ECO:0000313" key="5">
    <source>
        <dbReference type="EMBL" id="KRM33463.1"/>
    </source>
</evidence>
<dbReference type="SUPFAM" id="SSF51316">
    <property type="entry name" value="Mss4-like"/>
    <property type="match status" value="1"/>
</dbReference>
<sequence length="142" mass="15938">MADKDIELKNKLTPEQYAVTQQAATEHPFTGEYDNFFEPGIYVDVVSGEPLFSSKDKFDAGCGWPAFSKPIVKLQEKRDRSLFVERTEVKSPQAQSHLGHVFSDGPIDRGGLRYCINSAALKFIPKNQLKTAGYGDYVQLFD</sequence>
<dbReference type="PANTHER" id="PTHR10173">
    <property type="entry name" value="METHIONINE SULFOXIDE REDUCTASE"/>
    <property type="match status" value="1"/>
</dbReference>
<name>X0PG35_9LACO</name>
<evidence type="ECO:0000256" key="2">
    <source>
        <dbReference type="ARBA" id="ARBA00023002"/>
    </source>
</evidence>
<evidence type="ECO:0000256" key="1">
    <source>
        <dbReference type="ARBA" id="ARBA00012499"/>
    </source>
</evidence>
<reference evidence="5 6" key="1">
    <citation type="journal article" date="2015" name="Genome Announc.">
        <title>Expanding the biotechnology potential of lactobacilli through comparative genomics of 213 strains and associated genera.</title>
        <authorList>
            <person name="Sun Z."/>
            <person name="Harris H.M."/>
            <person name="McCann A."/>
            <person name="Guo C."/>
            <person name="Argimon S."/>
            <person name="Zhang W."/>
            <person name="Yang X."/>
            <person name="Jeffery I.B."/>
            <person name="Cooney J.C."/>
            <person name="Kagawa T.F."/>
            <person name="Liu W."/>
            <person name="Song Y."/>
            <person name="Salvetti E."/>
            <person name="Wrobel A."/>
            <person name="Rasinkangas P."/>
            <person name="Parkhill J."/>
            <person name="Rea M.C."/>
            <person name="O'Sullivan O."/>
            <person name="Ritari J."/>
            <person name="Douillard F.P."/>
            <person name="Paul Ross R."/>
            <person name="Yang R."/>
            <person name="Briner A.E."/>
            <person name="Felis G.E."/>
            <person name="de Vos W.M."/>
            <person name="Barrangou R."/>
            <person name="Klaenhammer T.R."/>
            <person name="Caufield P.W."/>
            <person name="Cui Y."/>
            <person name="Zhang H."/>
            <person name="O'Toole P.W."/>
        </authorList>
    </citation>
    <scope>NUCLEOTIDE SEQUENCE [LARGE SCALE GENOMIC DNA]</scope>
    <source>
        <strain evidence="5 6">DSM 18527</strain>
    </source>
</reference>
<dbReference type="GO" id="GO:0033743">
    <property type="term" value="F:peptide-methionine (R)-S-oxide reductase activity"/>
    <property type="evidence" value="ECO:0007669"/>
    <property type="project" value="UniProtKB-EC"/>
</dbReference>
<dbReference type="eggNOG" id="COG0229">
    <property type="taxonomic scope" value="Bacteria"/>
</dbReference>
<dbReference type="Pfam" id="PF01641">
    <property type="entry name" value="SelR"/>
    <property type="match status" value="1"/>
</dbReference>